<proteinExistence type="predicted"/>
<evidence type="ECO:0008006" key="4">
    <source>
        <dbReference type="Google" id="ProtNLM"/>
    </source>
</evidence>
<keyword evidence="1" id="KW-0732">Signal</keyword>
<evidence type="ECO:0000313" key="2">
    <source>
        <dbReference type="EMBL" id="MBL0740677.1"/>
    </source>
</evidence>
<gene>
    <name evidence="2" type="ORF">JI741_05580</name>
</gene>
<sequence>MMVLILLSLAASCPARACDVCGCSLGGNYFGILPLYNKNFVGLRWSQAKFHSYIAPTQYLSAQQSNDTYAKVELWGRYYLTKRIQLFAFVPYAYNNMNGTDQAVSASGLGDISIMANYVVVNTGESKSDFKHTLIAGGGVKLPTGKFDLEDKGKIINRNFQLGTGSVDFNVNAVYTLRYKKTGINVETGYKINTRNSHEYLFGNQYRASAQLFYWQTAGAFSFLPHAGMNYEQAAMHKDGDIIQVNTGGSAWLGSGGVDIYINRFTLGVNYQKPVSQHYNSDATADITSKARWTTSLTFNF</sequence>
<keyword evidence="3" id="KW-1185">Reference proteome</keyword>
<name>A0ABS1KPQ4_9BACT</name>
<dbReference type="Proteomes" id="UP000613030">
    <property type="component" value="Unassembled WGS sequence"/>
</dbReference>
<feature type="chain" id="PRO_5045874041" description="Transporter" evidence="1">
    <location>
        <begin position="18"/>
        <end position="301"/>
    </location>
</feature>
<accession>A0ABS1KPQ4</accession>
<protein>
    <recommendedName>
        <fullName evidence="4">Transporter</fullName>
    </recommendedName>
</protein>
<feature type="signal peptide" evidence="1">
    <location>
        <begin position="1"/>
        <end position="17"/>
    </location>
</feature>
<reference evidence="2 3" key="1">
    <citation type="submission" date="2021-01" db="EMBL/GenBank/DDBJ databases">
        <title>Chryseolinea sp. Jin1 Genome sequencing and assembly.</title>
        <authorList>
            <person name="Kim I."/>
        </authorList>
    </citation>
    <scope>NUCLEOTIDE SEQUENCE [LARGE SCALE GENOMIC DNA]</scope>
    <source>
        <strain evidence="2 3">Jin1</strain>
    </source>
</reference>
<dbReference type="EMBL" id="JAERRB010000001">
    <property type="protein sequence ID" value="MBL0740677.1"/>
    <property type="molecule type" value="Genomic_DNA"/>
</dbReference>
<evidence type="ECO:0000313" key="3">
    <source>
        <dbReference type="Proteomes" id="UP000613030"/>
    </source>
</evidence>
<comment type="caution">
    <text evidence="2">The sequence shown here is derived from an EMBL/GenBank/DDBJ whole genome shotgun (WGS) entry which is preliminary data.</text>
</comment>
<evidence type="ECO:0000256" key="1">
    <source>
        <dbReference type="SAM" id="SignalP"/>
    </source>
</evidence>
<organism evidence="2 3">
    <name type="scientific">Chryseolinea lacunae</name>
    <dbReference type="NCBI Taxonomy" id="2801331"/>
    <lineage>
        <taxon>Bacteria</taxon>
        <taxon>Pseudomonadati</taxon>
        <taxon>Bacteroidota</taxon>
        <taxon>Cytophagia</taxon>
        <taxon>Cytophagales</taxon>
        <taxon>Fulvivirgaceae</taxon>
        <taxon>Chryseolinea</taxon>
    </lineage>
</organism>